<dbReference type="OrthoDB" id="6024501at2"/>
<name>A0A3N4V6L4_9GAMM</name>
<dbReference type="EMBL" id="RKQN01000003">
    <property type="protein sequence ID" value="RPE76985.1"/>
    <property type="molecule type" value="Genomic_DNA"/>
</dbReference>
<gene>
    <name evidence="1" type="ORF">EDC50_2237</name>
</gene>
<dbReference type="Proteomes" id="UP000269708">
    <property type="component" value="Unassembled WGS sequence"/>
</dbReference>
<organism evidence="1 2">
    <name type="scientific">Vulcaniibacterium tengchongense</name>
    <dbReference type="NCBI Taxonomy" id="1273429"/>
    <lineage>
        <taxon>Bacteria</taxon>
        <taxon>Pseudomonadati</taxon>
        <taxon>Pseudomonadota</taxon>
        <taxon>Gammaproteobacteria</taxon>
        <taxon>Lysobacterales</taxon>
        <taxon>Lysobacteraceae</taxon>
        <taxon>Vulcaniibacterium</taxon>
    </lineage>
</organism>
<dbReference type="AlphaFoldDB" id="A0A3N4V6L4"/>
<sequence>MQVNVFVVGDNEGYLVAPRGGTLPLDEITALGELHFGWSLDSDNAVPRLDWRSIAADIDARGYSIVAQEDVVGLLGRPQQELRACYPEFYLRRAA</sequence>
<dbReference type="RefSeq" id="WP_123770574.1">
    <property type="nucleotide sequence ID" value="NZ_RKQN01000003.1"/>
</dbReference>
<protein>
    <submittedName>
        <fullName evidence="1">Uncharacterized protein</fullName>
    </submittedName>
</protein>
<accession>A0A3N4V6L4</accession>
<comment type="caution">
    <text evidence="1">The sequence shown here is derived from an EMBL/GenBank/DDBJ whole genome shotgun (WGS) entry which is preliminary data.</text>
</comment>
<reference evidence="1 2" key="1">
    <citation type="submission" date="2018-11" db="EMBL/GenBank/DDBJ databases">
        <title>Genomic Encyclopedia of Type Strains, Phase IV (KMG-IV): sequencing the most valuable type-strain genomes for metagenomic binning, comparative biology and taxonomic classification.</title>
        <authorList>
            <person name="Goeker M."/>
        </authorList>
    </citation>
    <scope>NUCLEOTIDE SEQUENCE [LARGE SCALE GENOMIC DNA]</scope>
    <source>
        <strain evidence="1 2">DSM 25623</strain>
    </source>
</reference>
<evidence type="ECO:0000313" key="2">
    <source>
        <dbReference type="Proteomes" id="UP000269708"/>
    </source>
</evidence>
<evidence type="ECO:0000313" key="1">
    <source>
        <dbReference type="EMBL" id="RPE76985.1"/>
    </source>
</evidence>
<proteinExistence type="predicted"/>
<keyword evidence="2" id="KW-1185">Reference proteome</keyword>